<keyword evidence="7" id="KW-0863">Zinc-finger</keyword>
<comment type="function">
    <text evidence="13">DNA-dependent RNA polymerase catalyzes the transcription of DNA into RNA using the four ribonucleoside triphosphates as substrates.</text>
</comment>
<evidence type="ECO:0000256" key="1">
    <source>
        <dbReference type="ARBA" id="ARBA00004123"/>
    </source>
</evidence>
<comment type="similarity">
    <text evidence="2 12">Belongs to the RNA polymerase beta chain family.</text>
</comment>
<keyword evidence="6" id="KW-0479">Metal-binding</keyword>
<dbReference type="GO" id="GO:0032549">
    <property type="term" value="F:ribonucleoside binding"/>
    <property type="evidence" value="ECO:0007669"/>
    <property type="project" value="InterPro"/>
</dbReference>
<comment type="caution">
    <text evidence="20">The sequence shown here is derived from an EMBL/GenBank/DDBJ whole genome shotgun (WGS) entry which is preliminary data.</text>
</comment>
<proteinExistence type="inferred from homology"/>
<evidence type="ECO:0000259" key="17">
    <source>
        <dbReference type="Pfam" id="PF04561"/>
    </source>
</evidence>
<evidence type="ECO:0000256" key="12">
    <source>
        <dbReference type="RuleBase" id="RU000434"/>
    </source>
</evidence>
<feature type="domain" description="DNA-directed RNA polymerase subunit 2 hybrid-binding" evidence="15">
    <location>
        <begin position="792"/>
        <end position="836"/>
    </location>
</feature>
<dbReference type="Gene3D" id="2.40.270.10">
    <property type="entry name" value="DNA-directed RNA polymerase, subunit 2, domain 6"/>
    <property type="match status" value="2"/>
</dbReference>
<dbReference type="Pfam" id="PF00562">
    <property type="entry name" value="RNA_pol_Rpb2_6"/>
    <property type="match status" value="2"/>
</dbReference>
<evidence type="ECO:0000256" key="8">
    <source>
        <dbReference type="ARBA" id="ARBA00022833"/>
    </source>
</evidence>
<reference evidence="20" key="1">
    <citation type="journal article" date="2018" name="DNA Res.">
        <title>Multiple hybrid de novo genome assembly of finger millet, an orphan allotetraploid crop.</title>
        <authorList>
            <person name="Hatakeyama M."/>
            <person name="Aluri S."/>
            <person name="Balachadran M.T."/>
            <person name="Sivarajan S.R."/>
            <person name="Patrignani A."/>
            <person name="Gruter S."/>
            <person name="Poveda L."/>
            <person name="Shimizu-Inatsugi R."/>
            <person name="Baeten J."/>
            <person name="Francoijs K.J."/>
            <person name="Nataraja K.N."/>
            <person name="Reddy Y.A.N."/>
            <person name="Phadnis S."/>
            <person name="Ravikumar R.L."/>
            <person name="Schlapbach R."/>
            <person name="Sreeman S.M."/>
            <person name="Shimizu K.K."/>
        </authorList>
    </citation>
    <scope>NUCLEOTIDE SEQUENCE</scope>
</reference>
<dbReference type="InterPro" id="IPR007120">
    <property type="entry name" value="DNA-dir_RNAP_su2_dom"/>
</dbReference>
<accession>A0AAV5DVT2</accession>
<keyword evidence="5 13" id="KW-0548">Nucleotidyltransferase</keyword>
<dbReference type="InterPro" id="IPR037033">
    <property type="entry name" value="DNA-dir_RNAP_su2_hyb_sf"/>
</dbReference>
<dbReference type="InterPro" id="IPR015712">
    <property type="entry name" value="DNA-dir_RNA_pol_su2"/>
</dbReference>
<keyword evidence="10" id="KW-0539">Nucleus</keyword>
<dbReference type="GO" id="GO:0003677">
    <property type="term" value="F:DNA binding"/>
    <property type="evidence" value="ECO:0007669"/>
    <property type="project" value="InterPro"/>
</dbReference>
<dbReference type="Gene3D" id="3.90.1100.10">
    <property type="match status" value="1"/>
</dbReference>
<name>A0AAV5DVT2_ELECO</name>
<comment type="catalytic activity">
    <reaction evidence="11 13">
        <text>RNA(n) + a ribonucleoside 5'-triphosphate = RNA(n+1) + diphosphate</text>
        <dbReference type="Rhea" id="RHEA:21248"/>
        <dbReference type="Rhea" id="RHEA-COMP:14527"/>
        <dbReference type="Rhea" id="RHEA-COMP:17342"/>
        <dbReference type="ChEBI" id="CHEBI:33019"/>
        <dbReference type="ChEBI" id="CHEBI:61557"/>
        <dbReference type="ChEBI" id="CHEBI:140395"/>
        <dbReference type="EC" id="2.7.7.6"/>
    </reaction>
</comment>
<dbReference type="FunFam" id="3.90.1800.10:FF:000004">
    <property type="entry name" value="DNA-directed RNA polymerase subunit beta"/>
    <property type="match status" value="1"/>
</dbReference>
<feature type="domain" description="RNA polymerase beta subunit protrusion" evidence="18">
    <location>
        <begin position="258"/>
        <end position="532"/>
    </location>
</feature>
<keyword evidence="21" id="KW-1185">Reference proteome</keyword>
<evidence type="ECO:0000313" key="20">
    <source>
        <dbReference type="EMBL" id="GJN14301.1"/>
    </source>
</evidence>
<feature type="domain" description="RNA polymerase Rpb2" evidence="16">
    <location>
        <begin position="1092"/>
        <end position="1203"/>
    </location>
</feature>
<dbReference type="InterPro" id="IPR007642">
    <property type="entry name" value="RNA_pol_Rpb2_2"/>
</dbReference>
<evidence type="ECO:0000259" key="18">
    <source>
        <dbReference type="Pfam" id="PF04563"/>
    </source>
</evidence>
<evidence type="ECO:0000256" key="10">
    <source>
        <dbReference type="ARBA" id="ARBA00023242"/>
    </source>
</evidence>
<dbReference type="Gene3D" id="3.90.1110.10">
    <property type="entry name" value="RNA polymerase Rpb2, domain 2"/>
    <property type="match status" value="1"/>
</dbReference>
<evidence type="ECO:0000259" key="19">
    <source>
        <dbReference type="Pfam" id="PF04565"/>
    </source>
</evidence>
<dbReference type="Pfam" id="PF04561">
    <property type="entry name" value="RNA_pol_Rpb2_2"/>
    <property type="match status" value="1"/>
</dbReference>
<dbReference type="EC" id="2.7.7.6" evidence="13"/>
<dbReference type="GO" id="GO:0008270">
    <property type="term" value="F:zinc ion binding"/>
    <property type="evidence" value="ECO:0007669"/>
    <property type="project" value="UniProtKB-KW"/>
</dbReference>
<organism evidence="20 21">
    <name type="scientific">Eleusine coracana subsp. coracana</name>
    <dbReference type="NCBI Taxonomy" id="191504"/>
    <lineage>
        <taxon>Eukaryota</taxon>
        <taxon>Viridiplantae</taxon>
        <taxon>Streptophyta</taxon>
        <taxon>Embryophyta</taxon>
        <taxon>Tracheophyta</taxon>
        <taxon>Spermatophyta</taxon>
        <taxon>Magnoliopsida</taxon>
        <taxon>Liliopsida</taxon>
        <taxon>Poales</taxon>
        <taxon>Poaceae</taxon>
        <taxon>PACMAD clade</taxon>
        <taxon>Chloridoideae</taxon>
        <taxon>Cynodonteae</taxon>
        <taxon>Eleusininae</taxon>
        <taxon>Eleusine</taxon>
    </lineage>
</organism>
<dbReference type="GO" id="GO:0003899">
    <property type="term" value="F:DNA-directed RNA polymerase activity"/>
    <property type="evidence" value="ECO:0007669"/>
    <property type="project" value="UniProtKB-EC"/>
</dbReference>
<dbReference type="InterPro" id="IPR007644">
    <property type="entry name" value="RNA_pol_bsu_protrusion"/>
</dbReference>
<feature type="domain" description="RNA polymerase Rpb2" evidence="17">
    <location>
        <begin position="328"/>
        <end position="491"/>
    </location>
</feature>
<dbReference type="GO" id="GO:0006351">
    <property type="term" value="P:DNA-templated transcription"/>
    <property type="evidence" value="ECO:0007669"/>
    <property type="project" value="InterPro"/>
</dbReference>
<keyword evidence="3 13" id="KW-0240">DNA-directed RNA polymerase</keyword>
<dbReference type="GO" id="GO:0005634">
    <property type="term" value="C:nucleus"/>
    <property type="evidence" value="ECO:0007669"/>
    <property type="project" value="UniProtKB-SubCell"/>
</dbReference>
<feature type="domain" description="RNA polymerase Rpb2" evidence="19">
    <location>
        <begin position="579"/>
        <end position="642"/>
    </location>
</feature>
<evidence type="ECO:0000313" key="21">
    <source>
        <dbReference type="Proteomes" id="UP001054889"/>
    </source>
</evidence>
<dbReference type="InterPro" id="IPR007645">
    <property type="entry name" value="RNA_pol_Rpb2_3"/>
</dbReference>
<evidence type="ECO:0000259" key="15">
    <source>
        <dbReference type="Pfam" id="PF00562"/>
    </source>
</evidence>
<evidence type="ECO:0000256" key="2">
    <source>
        <dbReference type="ARBA" id="ARBA00006835"/>
    </source>
</evidence>
<dbReference type="InterPro" id="IPR037034">
    <property type="entry name" value="RNA_pol_Rpb2_2_sf"/>
</dbReference>
<evidence type="ECO:0000256" key="9">
    <source>
        <dbReference type="ARBA" id="ARBA00023163"/>
    </source>
</evidence>
<dbReference type="FunFam" id="2.40.270.10:FF:000011">
    <property type="entry name" value="DNA-directed RNA polymerase subunit beta"/>
    <property type="match status" value="1"/>
</dbReference>
<evidence type="ECO:0000259" key="16">
    <source>
        <dbReference type="Pfam" id="PF04560"/>
    </source>
</evidence>
<dbReference type="Gene3D" id="3.90.1070.20">
    <property type="match status" value="1"/>
</dbReference>
<feature type="domain" description="DNA-directed RNA polymerase subunit 2 hybrid-binding" evidence="15">
    <location>
        <begin position="890"/>
        <end position="1090"/>
    </location>
</feature>
<dbReference type="SUPFAM" id="SSF64484">
    <property type="entry name" value="beta and beta-prime subunits of DNA dependent RNA-polymerase"/>
    <property type="match status" value="1"/>
</dbReference>
<keyword evidence="8" id="KW-0862">Zinc</keyword>
<dbReference type="InterPro" id="IPR007121">
    <property type="entry name" value="RNA_pol_bsu_CS"/>
</dbReference>
<evidence type="ECO:0000256" key="6">
    <source>
        <dbReference type="ARBA" id="ARBA00022723"/>
    </source>
</evidence>
<comment type="subcellular location">
    <subcellularLocation>
        <location evidence="1">Nucleus</location>
    </subcellularLocation>
</comment>
<reference evidence="20" key="2">
    <citation type="submission" date="2021-12" db="EMBL/GenBank/DDBJ databases">
        <title>Resequencing data analysis of finger millet.</title>
        <authorList>
            <person name="Hatakeyama M."/>
            <person name="Aluri S."/>
            <person name="Balachadran M.T."/>
            <person name="Sivarajan S.R."/>
            <person name="Poveda L."/>
            <person name="Shimizu-Inatsugi R."/>
            <person name="Schlapbach R."/>
            <person name="Sreeman S.M."/>
            <person name="Shimizu K.K."/>
        </authorList>
    </citation>
    <scope>NUCLEOTIDE SEQUENCE</scope>
</reference>
<keyword evidence="4 13" id="KW-0808">Transferase</keyword>
<evidence type="ECO:0000256" key="3">
    <source>
        <dbReference type="ARBA" id="ARBA00022478"/>
    </source>
</evidence>
<dbReference type="PROSITE" id="PS01166">
    <property type="entry name" value="RNA_POL_BETA"/>
    <property type="match status" value="1"/>
</dbReference>
<keyword evidence="9 13" id="KW-0804">Transcription</keyword>
<evidence type="ECO:0000256" key="4">
    <source>
        <dbReference type="ARBA" id="ARBA00022679"/>
    </source>
</evidence>
<dbReference type="GO" id="GO:0000428">
    <property type="term" value="C:DNA-directed RNA polymerase complex"/>
    <property type="evidence" value="ECO:0007669"/>
    <property type="project" value="UniProtKB-KW"/>
</dbReference>
<dbReference type="EMBL" id="BQKI01000071">
    <property type="protein sequence ID" value="GJN14301.1"/>
    <property type="molecule type" value="Genomic_DNA"/>
</dbReference>
<evidence type="ECO:0000256" key="5">
    <source>
        <dbReference type="ARBA" id="ARBA00022695"/>
    </source>
</evidence>
<dbReference type="CDD" id="cd00653">
    <property type="entry name" value="RNA_pol_B_RPB2"/>
    <property type="match status" value="1"/>
</dbReference>
<evidence type="ECO:0000256" key="11">
    <source>
        <dbReference type="ARBA" id="ARBA00048552"/>
    </source>
</evidence>
<dbReference type="Proteomes" id="UP001054889">
    <property type="component" value="Unassembled WGS sequence"/>
</dbReference>
<dbReference type="PANTHER" id="PTHR20856">
    <property type="entry name" value="DNA-DIRECTED RNA POLYMERASE I SUBUNIT 2"/>
    <property type="match status" value="1"/>
</dbReference>
<dbReference type="Gene3D" id="3.90.1800.10">
    <property type="entry name" value="RNA polymerase alpha subunit dimerisation domain"/>
    <property type="match status" value="1"/>
</dbReference>
<dbReference type="InterPro" id="IPR007641">
    <property type="entry name" value="RNA_pol_Rpb2_7"/>
</dbReference>
<dbReference type="Pfam" id="PF04560">
    <property type="entry name" value="RNA_pol_Rpb2_7"/>
    <property type="match status" value="1"/>
</dbReference>
<dbReference type="Pfam" id="PF04565">
    <property type="entry name" value="RNA_pol_Rpb2_3"/>
    <property type="match status" value="1"/>
</dbReference>
<sequence length="1216" mass="135630">MGRRSAAPAAASSAARERRLAVVLVARPPSRVRANRPVATAASTQHPRCRLLPHACCAPHRRLLPRARHAPCRRQAPRPALAPTPTVRDLDTRPKPGGCGCRFAPVASLFAGGLLLHPPRTRPVAIPTAAGTFAPLCYRTWQRPRRRDLPPRTTTRSLVVALPHPIARSASAIAPDKKSMARPATQEEYATLRELFRPHIESFDYFLDKGVDKMLESIRPMEITDPNSNKFLRNILHASASSFFSPFCVSNFLIFCFQSKLCHLRNADPHKLVFHGEEATEMGGYFICGGMERLIRILILQKRNYPMSLVRGSFVNRGAGYTDKAVVIRCVQGDQSSVTIKLYYLQNGSARLGFWLGGREFLLPVGIVLKALIDTSDREIFTSLACCYSVLGAYWYFESSILLCLQSFEILLCSETDDDLPNAGKYFRSVMEGFEKDDYETVAKAVLKDYIFVHLKYDHDKFNLLIFMLQKLYALVDKTAAPDNADALQYQEALLPGHLITVFLKDRLQDWLRKTKRLILEEAAKNKSFDLHDANEIRKFLGKNTTSVGRAIESMLKVGKVNSQSGLDLPQRDGMTIQAERLNFHRYISHFRAVHRGAAFAKMRTTSVRKLLPESWGFLCPVHTPDGEPCGLLNHMTSTCRVSSFYNSDGAVKNFDYIKSTLSAQLVRVGMNPLSPKIERTGPPEVLNVHLDGCIVGTIASAKIEEAVNYIRTLKLLAASGVCSLMLSCLDLFDLSEISLVYLMESKNIELIGPFEQAFMEIKCPDGGAGGRNELFPATHEEIHPTAILSVVANLTPWSDHNQSPRNMYQCQMAKQTMGFCGQALKFRTDVKAFHLQVCFTECIDLSTKSRDNVPEHLLRVHYQGKQTQLIQMVFLDLQSVYNNLTGAIRPVRLKGTEPAFIDYVAVNGAGSKNTMQKANIRLRRVRNPIIGDKFSSRHGQKGVCSQLWPDIDMPFSANTGMRPDLIINPHAFPSRMTIAMLLESMAAKAGSLHGKFINATPFANAVKEKGSEHTSVVNELGPMLASYGFNYHGTEVLYSGLLGNEMSCEIFIGPVYYQRLRHMVSDKFQVRTTGHVDQITRQPIGGRKRGGGIRFGEMERDALLAHGSAYLLHDRLHSCSDYHIADVCSLCGSLLTATVIKSDPQKKAKHEMLGLPTARNPQKNFACQACKTSKGMETVAMPYVFRYLAAELAAMNIKLELRLSNRSELHANKES</sequence>
<dbReference type="Pfam" id="PF04563">
    <property type="entry name" value="RNA_pol_Rpb2_1"/>
    <property type="match status" value="1"/>
</dbReference>
<evidence type="ECO:0000256" key="13">
    <source>
        <dbReference type="RuleBase" id="RU363031"/>
    </source>
</evidence>
<dbReference type="AlphaFoldDB" id="A0AAV5DVT2"/>
<gene>
    <name evidence="20" type="primary">gb01106</name>
    <name evidence="20" type="ORF">PR202_gb01106</name>
</gene>
<evidence type="ECO:0000256" key="14">
    <source>
        <dbReference type="SAM" id="MobiDB-lite"/>
    </source>
</evidence>
<evidence type="ECO:0000256" key="7">
    <source>
        <dbReference type="ARBA" id="ARBA00022771"/>
    </source>
</evidence>
<protein>
    <recommendedName>
        <fullName evidence="13">DNA-directed RNA polymerase subunit beta</fullName>
        <ecNumber evidence="13">2.7.7.6</ecNumber>
    </recommendedName>
</protein>
<feature type="region of interest" description="Disordered" evidence="14">
    <location>
        <begin position="71"/>
        <end position="93"/>
    </location>
</feature>